<evidence type="ECO:0000256" key="2">
    <source>
        <dbReference type="ARBA" id="ARBA00004496"/>
    </source>
</evidence>
<evidence type="ECO:0000256" key="7">
    <source>
        <dbReference type="ARBA" id="ARBA00022688"/>
    </source>
</evidence>
<dbReference type="InterPro" id="IPR010971">
    <property type="entry name" value="UbiH/COQ6"/>
</dbReference>
<protein>
    <submittedName>
        <fullName evidence="13">2-octaprenyl-3-methyl-6-methoxy-1,4-benzoquinol hydroxylase</fullName>
        <ecNumber evidence="13">1.14.13.-</ecNumber>
    </submittedName>
</protein>
<sequence>MMEQYDVIVAGGGMVGAAAAIGLAQQGFEVAVIEGYAPAPFDAEQAMDLRVSAISPHSVALLEQLNAWQAVLAMRLCPFKRLETWEHPECRTRFNADEMQLQQLGYIVENRVIQLALWQQFEQYDNISLLCPATMVAATAIDDGYQVELNDGALINCGLLIGADGANSQVRHQANIGITAWDYRHHCMLINIATALPQQDITWQQFTPAGPRSFLPLPGHQGSLVWYDSPARIRQLSAMPAAQLQAEITAAFPSELGEFTVLNHGSFPLTRRHAQSYYKPNVVLLGDAAHTINPLAGQGVNLGFKDVGCLLDKISQAGNDWQQSQVLANYERCRRPDNLLMQTGMDFFYSTFSNDIGPLKLLRNVSLRVADHTGTIKKQVLKYAMGI</sequence>
<dbReference type="EC" id="1.14.13.-" evidence="13"/>
<dbReference type="FunFam" id="3.50.50.60:FF:000021">
    <property type="entry name" value="Ubiquinone biosynthesis monooxygenase COQ6"/>
    <property type="match status" value="1"/>
</dbReference>
<organism evidence="13 14">
    <name type="scientific">Photobacterium malacitanum</name>
    <dbReference type="NCBI Taxonomy" id="2204294"/>
    <lineage>
        <taxon>Bacteria</taxon>
        <taxon>Pseudomonadati</taxon>
        <taxon>Pseudomonadota</taxon>
        <taxon>Gammaproteobacteria</taxon>
        <taxon>Vibrionales</taxon>
        <taxon>Vibrionaceae</taxon>
        <taxon>Photobacterium</taxon>
    </lineage>
</organism>
<evidence type="ECO:0000256" key="9">
    <source>
        <dbReference type="ARBA" id="ARBA00023002"/>
    </source>
</evidence>
<comment type="cofactor">
    <cofactor evidence="1">
        <name>FAD</name>
        <dbReference type="ChEBI" id="CHEBI:57692"/>
    </cofactor>
</comment>
<name>A0A1Y6MS97_9GAMM</name>
<dbReference type="Pfam" id="PF01494">
    <property type="entry name" value="FAD_binding_3"/>
    <property type="match status" value="1"/>
</dbReference>
<comment type="subcellular location">
    <subcellularLocation>
        <location evidence="2">Cytoplasm</location>
    </subcellularLocation>
</comment>
<dbReference type="GO" id="GO:0110142">
    <property type="term" value="C:ubiquinone biosynthesis complex"/>
    <property type="evidence" value="ECO:0007669"/>
    <property type="project" value="UniProtKB-ARBA"/>
</dbReference>
<dbReference type="PANTHER" id="PTHR43876:SF10">
    <property type="entry name" value="3-DEMETHOXYUBIQUINOL 3-HYDROXYLASE"/>
    <property type="match status" value="1"/>
</dbReference>
<dbReference type="Gene3D" id="3.50.50.60">
    <property type="entry name" value="FAD/NAD(P)-binding domain"/>
    <property type="match status" value="2"/>
</dbReference>
<dbReference type="InterPro" id="IPR051205">
    <property type="entry name" value="UbiH/COQ6_monooxygenase"/>
</dbReference>
<proteinExistence type="inferred from homology"/>
<reference evidence="14" key="1">
    <citation type="submission" date="2017-06" db="EMBL/GenBank/DDBJ databases">
        <authorList>
            <person name="Rodrigo-Torres L."/>
            <person name="Arahal R.D."/>
            <person name="Lucena T."/>
        </authorList>
    </citation>
    <scope>NUCLEOTIDE SEQUENCE [LARGE SCALE GENOMIC DNA]</scope>
    <source>
        <strain evidence="14">CECT 9190</strain>
    </source>
</reference>
<dbReference type="UniPathway" id="UPA00232"/>
<evidence type="ECO:0000256" key="10">
    <source>
        <dbReference type="ARBA" id="ARBA00023033"/>
    </source>
</evidence>
<keyword evidence="14" id="KW-1185">Reference proteome</keyword>
<dbReference type="PRINTS" id="PR00420">
    <property type="entry name" value="RNGMNOXGNASE"/>
</dbReference>
<keyword evidence="9 13" id="KW-0560">Oxidoreductase</keyword>
<dbReference type="NCBIfam" id="TIGR01988">
    <property type="entry name" value="Ubi-OHases"/>
    <property type="match status" value="1"/>
</dbReference>
<dbReference type="GO" id="GO:0006744">
    <property type="term" value="P:ubiquinone biosynthetic process"/>
    <property type="evidence" value="ECO:0007669"/>
    <property type="project" value="UniProtKB-UniPathway"/>
</dbReference>
<dbReference type="GO" id="GO:0005737">
    <property type="term" value="C:cytoplasm"/>
    <property type="evidence" value="ECO:0007669"/>
    <property type="project" value="UniProtKB-SubCell"/>
</dbReference>
<evidence type="ECO:0000259" key="12">
    <source>
        <dbReference type="Pfam" id="PF01494"/>
    </source>
</evidence>
<evidence type="ECO:0000256" key="11">
    <source>
        <dbReference type="ARBA" id="ARBA00065734"/>
    </source>
</evidence>
<comment type="pathway">
    <text evidence="3">Cofactor biosynthesis; ubiquinone biosynthesis.</text>
</comment>
<dbReference type="GO" id="GO:0071949">
    <property type="term" value="F:FAD binding"/>
    <property type="evidence" value="ECO:0007669"/>
    <property type="project" value="InterPro"/>
</dbReference>
<keyword evidence="7" id="KW-0831">Ubiquinone biosynthesis</keyword>
<dbReference type="SUPFAM" id="SSF51905">
    <property type="entry name" value="FAD/NAD(P)-binding domain"/>
    <property type="match status" value="1"/>
</dbReference>
<evidence type="ECO:0000256" key="5">
    <source>
        <dbReference type="ARBA" id="ARBA00022490"/>
    </source>
</evidence>
<gene>
    <name evidence="13" type="primary">ubiF</name>
    <name evidence="13" type="ORF">PMAL9190_03671</name>
</gene>
<keyword evidence="5" id="KW-0963">Cytoplasm</keyword>
<evidence type="ECO:0000256" key="4">
    <source>
        <dbReference type="ARBA" id="ARBA00005349"/>
    </source>
</evidence>
<keyword evidence="6" id="KW-0285">Flavoprotein</keyword>
<dbReference type="GO" id="GO:0008682">
    <property type="term" value="F:3-demethoxyubiquinol 3-hydroxylase activity"/>
    <property type="evidence" value="ECO:0007669"/>
    <property type="project" value="TreeGrafter"/>
</dbReference>
<evidence type="ECO:0000313" key="14">
    <source>
        <dbReference type="Proteomes" id="UP000195963"/>
    </source>
</evidence>
<evidence type="ECO:0000256" key="6">
    <source>
        <dbReference type="ARBA" id="ARBA00022630"/>
    </source>
</evidence>
<dbReference type="NCBIfam" id="NF006460">
    <property type="entry name" value="PRK08849.1"/>
    <property type="match status" value="1"/>
</dbReference>
<comment type="similarity">
    <text evidence="4">Belongs to the UbiH/COQ6 family.</text>
</comment>
<keyword evidence="10" id="KW-0503">Monooxygenase</keyword>
<dbReference type="InterPro" id="IPR036188">
    <property type="entry name" value="FAD/NAD-bd_sf"/>
</dbReference>
<evidence type="ECO:0000256" key="3">
    <source>
        <dbReference type="ARBA" id="ARBA00004749"/>
    </source>
</evidence>
<dbReference type="FunFam" id="3.50.50.60:FF:000048">
    <property type="entry name" value="2-octaprenyl-3-methyl-6-methoxy-1,4-benzoquinol hydroxylase"/>
    <property type="match status" value="1"/>
</dbReference>
<dbReference type="Proteomes" id="UP000195963">
    <property type="component" value="Unassembled WGS sequence"/>
</dbReference>
<feature type="domain" description="FAD-binding" evidence="12">
    <location>
        <begin position="5"/>
        <end position="336"/>
    </location>
</feature>
<dbReference type="EMBL" id="FYAK01000015">
    <property type="protein sequence ID" value="SMY38720.1"/>
    <property type="molecule type" value="Genomic_DNA"/>
</dbReference>
<dbReference type="InterPro" id="IPR002938">
    <property type="entry name" value="FAD-bd"/>
</dbReference>
<keyword evidence="8" id="KW-0274">FAD</keyword>
<accession>A0A1Y6MS97</accession>
<evidence type="ECO:0000313" key="13">
    <source>
        <dbReference type="EMBL" id="SMY38720.1"/>
    </source>
</evidence>
<dbReference type="PANTHER" id="PTHR43876">
    <property type="entry name" value="UBIQUINONE BIOSYNTHESIS MONOOXYGENASE COQ6, MITOCHONDRIAL"/>
    <property type="match status" value="1"/>
</dbReference>
<dbReference type="AlphaFoldDB" id="A0A1Y6MS97"/>
<comment type="subunit">
    <text evidence="11">Component of the Ubi complex metabolon, which regroups five ubiquinone biosynthesis proteins (UbiE, UbiF, UbiG, UbiH and UbiI) and two accessory factors (UbiK and the lipid-binding protein UbiJ).</text>
</comment>
<evidence type="ECO:0000256" key="1">
    <source>
        <dbReference type="ARBA" id="ARBA00001974"/>
    </source>
</evidence>
<evidence type="ECO:0000256" key="8">
    <source>
        <dbReference type="ARBA" id="ARBA00022827"/>
    </source>
</evidence>